<feature type="region of interest" description="Disordered" evidence="1">
    <location>
        <begin position="46"/>
        <end position="75"/>
    </location>
</feature>
<feature type="compositionally biased region" description="Acidic residues" evidence="1">
    <location>
        <begin position="8"/>
        <end position="17"/>
    </location>
</feature>
<keyword evidence="3" id="KW-1185">Reference proteome</keyword>
<protein>
    <submittedName>
        <fullName evidence="2">Uncharacterized protein</fullName>
    </submittedName>
</protein>
<feature type="region of interest" description="Disordered" evidence="1">
    <location>
        <begin position="1"/>
        <end position="25"/>
    </location>
</feature>
<reference evidence="2 3" key="1">
    <citation type="submission" date="2016-11" db="EMBL/GenBank/DDBJ databases">
        <authorList>
            <person name="Seier E.R."/>
            <person name="Hipwell C.M."/>
            <person name="Kelliher A.B."/>
            <person name="Lando N.A."/>
            <person name="Tsaousis B.E."/>
            <person name="Esposito E.C."/>
            <person name="Heckman E.L."/>
            <person name="Mageeney C.M."/>
            <person name="Kenna M.A."/>
            <person name="Ware V.C."/>
            <person name="Garlena R.A."/>
            <person name="Russell D.A."/>
            <person name="Pope W.H."/>
            <person name="Jacobs-Sera D."/>
            <person name="Hendrix R.W."/>
            <person name="Hatfull G.F."/>
        </authorList>
    </citation>
    <scope>NUCLEOTIDE SEQUENCE [LARGE SCALE GENOMIC DNA]</scope>
</reference>
<proteinExistence type="predicted"/>
<dbReference type="EMBL" id="KY130461">
    <property type="protein sequence ID" value="APD19287.1"/>
    <property type="molecule type" value="Genomic_DNA"/>
</dbReference>
<feature type="compositionally biased region" description="Basic and acidic residues" evidence="1">
    <location>
        <begin position="122"/>
        <end position="134"/>
    </location>
</feature>
<accession>A0A1J0ME84</accession>
<evidence type="ECO:0000256" key="1">
    <source>
        <dbReference type="SAM" id="MobiDB-lite"/>
    </source>
</evidence>
<name>A0A1J0ME84_9CAUD</name>
<dbReference type="Proteomes" id="UP000225735">
    <property type="component" value="Segment"/>
</dbReference>
<evidence type="ECO:0000313" key="3">
    <source>
        <dbReference type="Proteomes" id="UP000225735"/>
    </source>
</evidence>
<sequence>MPDRYGEPDEDDEDETSVVDFDSRRRAREAAAAVKAAASRRKALVESRAVHSPLNSEQAEQMRRHQQMVAEQAEKRRRIENISRCSLCDDDGYRLEGIGGIVCDHIDHAAIAARGLEKIREAMGWDEPTNHPDTSDSAAQAPRTAPNQSFPTQPSNE</sequence>
<organism evidence="2 3">
    <name type="scientific">Mycobacterium phage Taptic</name>
    <dbReference type="NCBI Taxonomy" id="1920305"/>
    <lineage>
        <taxon>Viruses</taxon>
        <taxon>Duplodnaviria</taxon>
        <taxon>Heunggongvirae</taxon>
        <taxon>Uroviricota</taxon>
        <taxon>Caudoviricetes</taxon>
        <taxon>Northamptonvirus</taxon>
        <taxon>Northamptonvirus taptic</taxon>
    </lineage>
</organism>
<gene>
    <name evidence="2" type="ORF">SEA_TAPTIC_57</name>
</gene>
<feature type="compositionally biased region" description="Polar residues" evidence="1">
    <location>
        <begin position="145"/>
        <end position="157"/>
    </location>
</feature>
<feature type="region of interest" description="Disordered" evidence="1">
    <location>
        <begin position="122"/>
        <end position="157"/>
    </location>
</feature>
<evidence type="ECO:0000313" key="2">
    <source>
        <dbReference type="EMBL" id="APD19287.1"/>
    </source>
</evidence>